<organism evidence="2 3">
    <name type="scientific">Kutzneria viridogrisea</name>
    <dbReference type="NCBI Taxonomy" id="47990"/>
    <lineage>
        <taxon>Bacteria</taxon>
        <taxon>Bacillati</taxon>
        <taxon>Actinomycetota</taxon>
        <taxon>Actinomycetes</taxon>
        <taxon>Pseudonocardiales</taxon>
        <taxon>Pseudonocardiaceae</taxon>
        <taxon>Kutzneria</taxon>
    </lineage>
</organism>
<sequence>MTTPSRRRAGEDAEVIVVGAGPAGSTAATYLARAGLDVLLLEKSNFPREKVCGDGLTPRGVKQLIDLGIDTREEAGWLHNRGLRVVGGGITLELDWPELASFPPYGVVRPRQDFDDLLARNAQRAGARLLEGTAVTGGITDERTGRVVGVTAKVGPEKTPVSYRAPLVLACDGVSARLALSVGIEKREDRPMGVAVRRYYTSPRTKDDYLESHLELWDRTDPANPVLLPGYGWIFGMGDGTVNVGLGILSTSKAYGTTDYRALMRSWLDGTPEEWGFREHNATGKIGGAALPMGFNRVPHYRNGLVLVGDAGGMVNPFNGEGIGYAMQSARLAAECVVQALARPAGPSREHALHAYPARLREELGSYYRLGNIFSKLIGNPVIMRTATKYGMPRTTLMKLVLKLLAGLYDEKDGDAMDRVITLATRLAPTA</sequence>
<comment type="caution">
    <text evidence="2">The sequence shown here is derived from an EMBL/GenBank/DDBJ whole genome shotgun (WGS) entry which is preliminary data.</text>
</comment>
<name>A0ABR6BXH8_9PSEU</name>
<dbReference type="InterPro" id="IPR036188">
    <property type="entry name" value="FAD/NAD-bd_sf"/>
</dbReference>
<dbReference type="Proteomes" id="UP000517916">
    <property type="component" value="Unassembled WGS sequence"/>
</dbReference>
<gene>
    <name evidence="2" type="ORF">BC739_008873</name>
</gene>
<dbReference type="SUPFAM" id="SSF51905">
    <property type="entry name" value="FAD/NAD(P)-binding domain"/>
    <property type="match status" value="1"/>
</dbReference>
<evidence type="ECO:0000313" key="2">
    <source>
        <dbReference type="EMBL" id="MBA8931621.1"/>
    </source>
</evidence>
<dbReference type="InterPro" id="IPR011777">
    <property type="entry name" value="Geranylgeranyl_Rdtase_fam"/>
</dbReference>
<dbReference type="NCBIfam" id="TIGR02032">
    <property type="entry name" value="GG-red-SF"/>
    <property type="match status" value="1"/>
</dbReference>
<dbReference type="InterPro" id="IPR050407">
    <property type="entry name" value="Geranylgeranyl_reductase"/>
</dbReference>
<dbReference type="Gene3D" id="3.50.50.60">
    <property type="entry name" value="FAD/NAD(P)-binding domain"/>
    <property type="match status" value="1"/>
</dbReference>
<reference evidence="2 3" key="1">
    <citation type="submission" date="2020-08" db="EMBL/GenBank/DDBJ databases">
        <title>Genomic Encyclopedia of Archaeal and Bacterial Type Strains, Phase II (KMG-II): from individual species to whole genera.</title>
        <authorList>
            <person name="Goeker M."/>
        </authorList>
    </citation>
    <scope>NUCLEOTIDE SEQUENCE [LARGE SCALE GENOMIC DNA]</scope>
    <source>
        <strain evidence="2 3">DSM 43850</strain>
    </source>
</reference>
<dbReference type="EMBL" id="JACJID010000009">
    <property type="protein sequence ID" value="MBA8931621.1"/>
    <property type="molecule type" value="Genomic_DNA"/>
</dbReference>
<evidence type="ECO:0000313" key="3">
    <source>
        <dbReference type="Proteomes" id="UP000517916"/>
    </source>
</evidence>
<dbReference type="PANTHER" id="PTHR42685">
    <property type="entry name" value="GERANYLGERANYL DIPHOSPHATE REDUCTASE"/>
    <property type="match status" value="1"/>
</dbReference>
<dbReference type="RefSeq" id="WP_025361455.1">
    <property type="nucleotide sequence ID" value="NZ_BAAABQ010000052.1"/>
</dbReference>
<protein>
    <submittedName>
        <fullName evidence="2">Geranylgeranyl reductase family protein</fullName>
    </submittedName>
</protein>
<evidence type="ECO:0000259" key="1">
    <source>
        <dbReference type="Pfam" id="PF01494"/>
    </source>
</evidence>
<accession>A0ABR6BXH8</accession>
<dbReference type="PANTHER" id="PTHR42685:SF22">
    <property type="entry name" value="CONDITIONED MEDIUM FACTOR RECEPTOR 1"/>
    <property type="match status" value="1"/>
</dbReference>
<dbReference type="InterPro" id="IPR002938">
    <property type="entry name" value="FAD-bd"/>
</dbReference>
<dbReference type="PRINTS" id="PR00420">
    <property type="entry name" value="RNGMNOXGNASE"/>
</dbReference>
<dbReference type="Pfam" id="PF01494">
    <property type="entry name" value="FAD_binding_3"/>
    <property type="match status" value="1"/>
</dbReference>
<keyword evidence="3" id="KW-1185">Reference proteome</keyword>
<feature type="domain" description="FAD-binding" evidence="1">
    <location>
        <begin position="13"/>
        <end position="188"/>
    </location>
</feature>
<proteinExistence type="predicted"/>